<name>A0ACC2N1V6_9HYME</name>
<comment type="caution">
    <text evidence="1">The sequence shown here is derived from an EMBL/GenBank/DDBJ whole genome shotgun (WGS) entry which is preliminary data.</text>
</comment>
<gene>
    <name evidence="1" type="ORF">QAD02_006405</name>
</gene>
<keyword evidence="2" id="KW-1185">Reference proteome</keyword>
<evidence type="ECO:0000313" key="1">
    <source>
        <dbReference type="EMBL" id="KAJ8664743.1"/>
    </source>
</evidence>
<feature type="non-terminal residue" evidence="1">
    <location>
        <position position="124"/>
    </location>
</feature>
<protein>
    <submittedName>
        <fullName evidence="1">Uncharacterized protein</fullName>
    </submittedName>
</protein>
<dbReference type="EMBL" id="CM056744">
    <property type="protein sequence ID" value="KAJ8664743.1"/>
    <property type="molecule type" value="Genomic_DNA"/>
</dbReference>
<sequence length="124" mass="14387">MKMSYGTIWFLCFTTTVFAGIIENFGEVYDEEGSMESIDDDTQKCLENYDLDDDYLLHEHGDEFLEKLSEERKACRFVCENFVHFNDLMNGGPSGTINLNMVDKTASIQKRTRLLLADLYCRKQ</sequence>
<accession>A0ACC2N1V6</accession>
<organism evidence="1 2">
    <name type="scientific">Eretmocerus hayati</name>
    <dbReference type="NCBI Taxonomy" id="131215"/>
    <lineage>
        <taxon>Eukaryota</taxon>
        <taxon>Metazoa</taxon>
        <taxon>Ecdysozoa</taxon>
        <taxon>Arthropoda</taxon>
        <taxon>Hexapoda</taxon>
        <taxon>Insecta</taxon>
        <taxon>Pterygota</taxon>
        <taxon>Neoptera</taxon>
        <taxon>Endopterygota</taxon>
        <taxon>Hymenoptera</taxon>
        <taxon>Apocrita</taxon>
        <taxon>Proctotrupomorpha</taxon>
        <taxon>Chalcidoidea</taxon>
        <taxon>Aphelinidae</taxon>
        <taxon>Aphelininae</taxon>
        <taxon>Eretmocerus</taxon>
    </lineage>
</organism>
<evidence type="ECO:0000313" key="2">
    <source>
        <dbReference type="Proteomes" id="UP001239111"/>
    </source>
</evidence>
<reference evidence="1" key="1">
    <citation type="submission" date="2023-04" db="EMBL/GenBank/DDBJ databases">
        <title>A chromosome-level genome assembly of the parasitoid wasp Eretmocerus hayati.</title>
        <authorList>
            <person name="Zhong Y."/>
            <person name="Liu S."/>
            <person name="Liu Y."/>
        </authorList>
    </citation>
    <scope>NUCLEOTIDE SEQUENCE</scope>
    <source>
        <strain evidence="1">ZJU_SS_LIU_2023</strain>
    </source>
</reference>
<proteinExistence type="predicted"/>
<dbReference type="Proteomes" id="UP001239111">
    <property type="component" value="Chromosome 4"/>
</dbReference>